<dbReference type="Proteomes" id="UP000796104">
    <property type="component" value="Unassembled WGS sequence"/>
</dbReference>
<organism evidence="1 2">
    <name type="scientific">Aeromonas veronii</name>
    <dbReference type="NCBI Taxonomy" id="654"/>
    <lineage>
        <taxon>Bacteria</taxon>
        <taxon>Pseudomonadati</taxon>
        <taxon>Pseudomonadota</taxon>
        <taxon>Gammaproteobacteria</taxon>
        <taxon>Aeromonadales</taxon>
        <taxon>Aeromonadaceae</taxon>
        <taxon>Aeromonas</taxon>
    </lineage>
</organism>
<dbReference type="RefSeq" id="WP_139493931.1">
    <property type="nucleotide sequence ID" value="NZ_CAWORL010000048.1"/>
</dbReference>
<accession>A0AAX2UVJ4</accession>
<sequence length="317" mass="35761">MSILQNAIDSIVIGIEDFDSSDKRRIISSTRNIFAGILLLFKHKLCDLSPQDSDEVLIKQVVLPSIDELGTIHWIGKGKKTVDVQNIKERFNSLSIKVDWSRLDQINKYRNDIEHYYSTLNHSSIQALISNSFIIIRDFIVNELGEDPRALLGEETWSKLIDVNEVYEKEKKECNFSLENLDYFTQEILYALQEYHCENCGSDLIQTSNCGDATVACFTCRTCGHKGFYDAIIADVINEYYAGEAFLAVKDGGDPPVITCPSCCDETYIYQEGICAACGYTANHQCARCGSNIPPEEISDEDFCGYCSYMIAKVMDE</sequence>
<evidence type="ECO:0008006" key="3">
    <source>
        <dbReference type="Google" id="ProtNLM"/>
    </source>
</evidence>
<evidence type="ECO:0000313" key="1">
    <source>
        <dbReference type="EMBL" id="TND55361.1"/>
    </source>
</evidence>
<reference evidence="1" key="2">
    <citation type="journal article" date="2019" name="PLoS ONE">
        <title>Identification and characterization of putative Aeromonas spp. T3SS effectors.</title>
        <authorList>
            <person name="Rangel L.T."/>
            <person name="Marden J."/>
            <person name="Colston S."/>
            <person name="Setubal J.C."/>
            <person name="Graf J."/>
            <person name="Gogarten J.P."/>
        </authorList>
    </citation>
    <scope>NUCLEOTIDE SEQUENCE</scope>
    <source>
        <strain evidence="1">BAQ071013-135</strain>
    </source>
</reference>
<proteinExistence type="predicted"/>
<gene>
    <name evidence="1" type="ORF">CF123_05500</name>
</gene>
<name>A0AAX2UVJ4_AERVE</name>
<reference evidence="1" key="1">
    <citation type="submission" date="2017-10" db="EMBL/GenBank/DDBJ databases">
        <authorList>
            <person name="Colston S.M."/>
            <person name="Graf J."/>
        </authorList>
    </citation>
    <scope>NUCLEOTIDE SEQUENCE</scope>
    <source>
        <strain evidence="1">BAQ071013-135</strain>
    </source>
</reference>
<evidence type="ECO:0000313" key="2">
    <source>
        <dbReference type="Proteomes" id="UP000796104"/>
    </source>
</evidence>
<protein>
    <recommendedName>
        <fullName evidence="3">Zinc ribbon domain-containing protein</fullName>
    </recommendedName>
</protein>
<dbReference type="EMBL" id="PDXJ01000007">
    <property type="protein sequence ID" value="TND55361.1"/>
    <property type="molecule type" value="Genomic_DNA"/>
</dbReference>
<comment type="caution">
    <text evidence="1">The sequence shown here is derived from an EMBL/GenBank/DDBJ whole genome shotgun (WGS) entry which is preliminary data.</text>
</comment>
<dbReference type="AlphaFoldDB" id="A0AAX2UVJ4"/>